<dbReference type="NCBIfam" id="TIGR00305">
    <property type="entry name" value="putative toxin-antitoxin system toxin component, PIN family"/>
    <property type="match status" value="1"/>
</dbReference>
<accession>A0A1W9KVV2</accession>
<sequence>MIVIDTNVFVGACMGTGASARVIELCLLGQVAPAMGSALLMEFEDVLSHTALFEGCRLNATEREELLDIFLAQAKWVKTYFSWRPNLRDEGDNHVLELAVACAASHIVTWNTRDFSSMELRFPQLSIVTPPDFLKETTA</sequence>
<reference evidence="2 3" key="1">
    <citation type="submission" date="2017-01" db="EMBL/GenBank/DDBJ databases">
        <title>Novel large sulfur bacteria in the metagenomes of groundwater-fed chemosynthetic microbial mats in the Lake Huron basin.</title>
        <authorList>
            <person name="Sharrar A.M."/>
            <person name="Flood B.E."/>
            <person name="Bailey J.V."/>
            <person name="Jones D.S."/>
            <person name="Biddanda B."/>
            <person name="Ruberg S.A."/>
            <person name="Marcus D.N."/>
            <person name="Dick G.J."/>
        </authorList>
    </citation>
    <scope>NUCLEOTIDE SEQUENCE [LARGE SCALE GENOMIC DNA]</scope>
    <source>
        <strain evidence="2">A7</strain>
    </source>
</reference>
<dbReference type="InterPro" id="IPR002850">
    <property type="entry name" value="PIN_toxin-like"/>
</dbReference>
<dbReference type="InterPro" id="IPR002716">
    <property type="entry name" value="PIN_dom"/>
</dbReference>
<dbReference type="PANTHER" id="PTHR34610">
    <property type="entry name" value="SSL7007 PROTEIN"/>
    <property type="match status" value="1"/>
</dbReference>
<dbReference type="AlphaFoldDB" id="A0A1W9KVV2"/>
<evidence type="ECO:0000313" key="2">
    <source>
        <dbReference type="EMBL" id="OQW88643.1"/>
    </source>
</evidence>
<dbReference type="SUPFAM" id="SSF88723">
    <property type="entry name" value="PIN domain-like"/>
    <property type="match status" value="1"/>
</dbReference>
<protein>
    <submittedName>
        <fullName evidence="2">Putative toxin-antitoxin system toxin component, PIN family</fullName>
    </submittedName>
</protein>
<dbReference type="EMBL" id="MTEI01000003">
    <property type="protein sequence ID" value="OQW88643.1"/>
    <property type="molecule type" value="Genomic_DNA"/>
</dbReference>
<evidence type="ECO:0000259" key="1">
    <source>
        <dbReference type="Pfam" id="PF13470"/>
    </source>
</evidence>
<organism evidence="2 3">
    <name type="scientific">Rhodoferax ferrireducens</name>
    <dbReference type="NCBI Taxonomy" id="192843"/>
    <lineage>
        <taxon>Bacteria</taxon>
        <taxon>Pseudomonadati</taxon>
        <taxon>Pseudomonadota</taxon>
        <taxon>Betaproteobacteria</taxon>
        <taxon>Burkholderiales</taxon>
        <taxon>Comamonadaceae</taxon>
        <taxon>Rhodoferax</taxon>
    </lineage>
</organism>
<gene>
    <name evidence="2" type="ORF">BWK72_06575</name>
</gene>
<dbReference type="Pfam" id="PF13470">
    <property type="entry name" value="PIN_3"/>
    <property type="match status" value="1"/>
</dbReference>
<comment type="caution">
    <text evidence="2">The sequence shown here is derived from an EMBL/GenBank/DDBJ whole genome shotgun (WGS) entry which is preliminary data.</text>
</comment>
<dbReference type="InterPro" id="IPR029060">
    <property type="entry name" value="PIN-like_dom_sf"/>
</dbReference>
<dbReference type="Proteomes" id="UP000192505">
    <property type="component" value="Unassembled WGS sequence"/>
</dbReference>
<dbReference type="PANTHER" id="PTHR34610:SF3">
    <property type="entry name" value="SSL7007 PROTEIN"/>
    <property type="match status" value="1"/>
</dbReference>
<name>A0A1W9KVV2_9BURK</name>
<evidence type="ECO:0000313" key="3">
    <source>
        <dbReference type="Proteomes" id="UP000192505"/>
    </source>
</evidence>
<feature type="domain" description="PIN" evidence="1">
    <location>
        <begin position="2"/>
        <end position="113"/>
    </location>
</feature>
<proteinExistence type="predicted"/>